<organism evidence="1 2">
    <name type="scientific">Rotaria magnacalcarata</name>
    <dbReference type="NCBI Taxonomy" id="392030"/>
    <lineage>
        <taxon>Eukaryota</taxon>
        <taxon>Metazoa</taxon>
        <taxon>Spiralia</taxon>
        <taxon>Gnathifera</taxon>
        <taxon>Rotifera</taxon>
        <taxon>Eurotatoria</taxon>
        <taxon>Bdelloidea</taxon>
        <taxon>Philodinida</taxon>
        <taxon>Philodinidae</taxon>
        <taxon>Rotaria</taxon>
    </lineage>
</organism>
<dbReference type="EMBL" id="CAJNRG010012412">
    <property type="protein sequence ID" value="CAF2139628.1"/>
    <property type="molecule type" value="Genomic_DNA"/>
</dbReference>
<dbReference type="AlphaFoldDB" id="A0A816WYN9"/>
<reference evidence="1" key="1">
    <citation type="submission" date="2021-02" db="EMBL/GenBank/DDBJ databases">
        <authorList>
            <person name="Nowell W R."/>
        </authorList>
    </citation>
    <scope>NUCLEOTIDE SEQUENCE</scope>
</reference>
<comment type="caution">
    <text evidence="1">The sequence shown here is derived from an EMBL/GenBank/DDBJ whole genome shotgun (WGS) entry which is preliminary data.</text>
</comment>
<gene>
    <name evidence="1" type="ORF">XDN619_LOCUS26454</name>
</gene>
<name>A0A816WYN9_9BILA</name>
<accession>A0A816WYN9</accession>
<evidence type="ECO:0000313" key="1">
    <source>
        <dbReference type="EMBL" id="CAF2139628.1"/>
    </source>
</evidence>
<dbReference type="Proteomes" id="UP000663887">
    <property type="component" value="Unassembled WGS sequence"/>
</dbReference>
<sequence>MIMFQQGPLPPAADPHEEQHLPEICGHCGRKILPNQSSRRCDFGDVVYHRTCLPASLNMNSNDDDLVLTHGNGPMHMRWVRVDVQDSDDDMKLGMPPAEIDTDILGYDPMNEFQPFVQY</sequence>
<evidence type="ECO:0000313" key="2">
    <source>
        <dbReference type="Proteomes" id="UP000663887"/>
    </source>
</evidence>
<protein>
    <submittedName>
        <fullName evidence="1">Uncharacterized protein</fullName>
    </submittedName>
</protein>
<proteinExistence type="predicted"/>